<dbReference type="KEGG" id="pxu:106121569"/>
<protein>
    <submittedName>
        <fullName evidence="2">Uncharacterized protein LOC106121569</fullName>
    </submittedName>
</protein>
<sequence>MDLHNFFIFLFCTEQNGDRDRTCKSQKQQFRSCNHFAERRTNKGHRHVHPSSLLHLLGGLQRAVTTSEPVQLDFLTPVYVSSNIPKEPHAYVEDSQHRLLELLSFCCFLPFSTIIGASDKQQSTRVTSPFVYVYAATCALHSSDKSPLTSLPSPSFLDCNANRLSRFQHLEQIRQHFWKRWTNEYIAELQQRSKWRAESRHLKIDDLVLVKEDNAPPLCWRLGRVNKLYPGPDDVPRVADVVTSQGTVRRALNKLCFLPSSEEDLS</sequence>
<proteinExistence type="predicted"/>
<dbReference type="PANTHER" id="PTHR47331">
    <property type="entry name" value="PHD-TYPE DOMAIN-CONTAINING PROTEIN"/>
    <property type="match status" value="1"/>
</dbReference>
<dbReference type="InterPro" id="IPR040676">
    <property type="entry name" value="DUF5641"/>
</dbReference>
<dbReference type="GeneID" id="106121569"/>
<feature type="domain" description="DUF5641" evidence="1">
    <location>
        <begin position="165"/>
        <end position="258"/>
    </location>
</feature>
<dbReference type="PANTHER" id="PTHR47331:SF1">
    <property type="entry name" value="GAG-LIKE PROTEIN"/>
    <property type="match status" value="1"/>
</dbReference>
<reference evidence="2" key="1">
    <citation type="submission" date="2025-08" db="UniProtKB">
        <authorList>
            <consortium name="RefSeq"/>
        </authorList>
    </citation>
    <scope>IDENTIFICATION</scope>
</reference>
<evidence type="ECO:0000259" key="1">
    <source>
        <dbReference type="Pfam" id="PF18701"/>
    </source>
</evidence>
<gene>
    <name evidence="2" type="primary">LOC106121569</name>
</gene>
<name>A0AAJ6ZHW1_PAPXU</name>
<dbReference type="Proteomes" id="UP000694872">
    <property type="component" value="Unplaced"/>
</dbReference>
<dbReference type="AlphaFoldDB" id="A0AAJ6ZHW1"/>
<dbReference type="Pfam" id="PF18701">
    <property type="entry name" value="DUF5641"/>
    <property type="match status" value="1"/>
</dbReference>
<evidence type="ECO:0000313" key="2">
    <source>
        <dbReference type="RefSeq" id="XP_013172735.1"/>
    </source>
</evidence>
<accession>A0AAJ6ZHW1</accession>
<dbReference type="RefSeq" id="XP_013172735.1">
    <property type="nucleotide sequence ID" value="XM_013317281.1"/>
</dbReference>
<organism evidence="2">
    <name type="scientific">Papilio xuthus</name>
    <name type="common">Asian swallowtail butterfly</name>
    <dbReference type="NCBI Taxonomy" id="66420"/>
    <lineage>
        <taxon>Eukaryota</taxon>
        <taxon>Metazoa</taxon>
        <taxon>Ecdysozoa</taxon>
        <taxon>Arthropoda</taxon>
        <taxon>Hexapoda</taxon>
        <taxon>Insecta</taxon>
        <taxon>Pterygota</taxon>
        <taxon>Neoptera</taxon>
        <taxon>Endopterygota</taxon>
        <taxon>Lepidoptera</taxon>
        <taxon>Glossata</taxon>
        <taxon>Ditrysia</taxon>
        <taxon>Papilionoidea</taxon>
        <taxon>Papilionidae</taxon>
        <taxon>Papilioninae</taxon>
        <taxon>Papilio</taxon>
    </lineage>
</organism>